<evidence type="ECO:0000256" key="1">
    <source>
        <dbReference type="SAM" id="Phobius"/>
    </source>
</evidence>
<gene>
    <name evidence="2" type="ORF">HMPREF9473_03911</name>
</gene>
<reference evidence="2 3" key="1">
    <citation type="submission" date="2011-08" db="EMBL/GenBank/DDBJ databases">
        <title>The Genome Sequence of Clostridium hathewayi WAL-18680.</title>
        <authorList>
            <consortium name="The Broad Institute Genome Sequencing Platform"/>
            <person name="Earl A."/>
            <person name="Ward D."/>
            <person name="Feldgarden M."/>
            <person name="Gevers D."/>
            <person name="Finegold S.M."/>
            <person name="Summanen P.H."/>
            <person name="Molitoris D.R."/>
            <person name="Song M."/>
            <person name="Daigneault M."/>
            <person name="Allen-Vercoe E."/>
            <person name="Young S.K."/>
            <person name="Zeng Q."/>
            <person name="Gargeya S."/>
            <person name="Fitzgerald M."/>
            <person name="Haas B."/>
            <person name="Abouelleil A."/>
            <person name="Alvarado L."/>
            <person name="Arachchi H.M."/>
            <person name="Berlin A."/>
            <person name="Brown A."/>
            <person name="Chapman S.B."/>
            <person name="Chen Z."/>
            <person name="Dunbar C."/>
            <person name="Freedman E."/>
            <person name="Gearin G."/>
            <person name="Gellesch M."/>
            <person name="Goldberg J."/>
            <person name="Griggs A."/>
            <person name="Gujja S."/>
            <person name="Heiman D."/>
            <person name="Howarth C."/>
            <person name="Larson L."/>
            <person name="Lui A."/>
            <person name="MacDonald P.J.P."/>
            <person name="Montmayeur A."/>
            <person name="Murphy C."/>
            <person name="Neiman D."/>
            <person name="Pearson M."/>
            <person name="Priest M."/>
            <person name="Roberts A."/>
            <person name="Saif S."/>
            <person name="Shea T."/>
            <person name="Shenoy N."/>
            <person name="Sisk P."/>
            <person name="Stolte C."/>
            <person name="Sykes S."/>
            <person name="Wortman J."/>
            <person name="Nusbaum C."/>
            <person name="Birren B."/>
        </authorList>
    </citation>
    <scope>NUCLEOTIDE SEQUENCE [LARGE SCALE GENOMIC DNA]</scope>
    <source>
        <strain evidence="2 3">WAL-18680</strain>
    </source>
</reference>
<evidence type="ECO:0000313" key="3">
    <source>
        <dbReference type="Proteomes" id="UP000005384"/>
    </source>
</evidence>
<organism evidence="2 3">
    <name type="scientific">Hungatella hathewayi WAL-18680</name>
    <dbReference type="NCBI Taxonomy" id="742737"/>
    <lineage>
        <taxon>Bacteria</taxon>
        <taxon>Bacillati</taxon>
        <taxon>Bacillota</taxon>
        <taxon>Clostridia</taxon>
        <taxon>Lachnospirales</taxon>
        <taxon>Lachnospiraceae</taxon>
        <taxon>Hungatella</taxon>
    </lineage>
</organism>
<dbReference type="HOGENOM" id="CLU_066636_0_0_9"/>
<keyword evidence="1" id="KW-1133">Transmembrane helix</keyword>
<keyword evidence="3" id="KW-1185">Reference proteome</keyword>
<accession>G5IK83</accession>
<comment type="caution">
    <text evidence="2">The sequence shown here is derived from an EMBL/GenBank/DDBJ whole genome shotgun (WGS) entry which is preliminary data.</text>
</comment>
<protein>
    <recommendedName>
        <fullName evidence="4">Transposase (putative) YhgA-like domain-containing protein</fullName>
    </recommendedName>
</protein>
<dbReference type="Proteomes" id="UP000005384">
    <property type="component" value="Unassembled WGS sequence"/>
</dbReference>
<evidence type="ECO:0000313" key="2">
    <source>
        <dbReference type="EMBL" id="EHI58147.1"/>
    </source>
</evidence>
<dbReference type="EMBL" id="ADLN01000107">
    <property type="protein sequence ID" value="EHI58147.1"/>
    <property type="molecule type" value="Genomic_DNA"/>
</dbReference>
<dbReference type="OrthoDB" id="1957898at2"/>
<evidence type="ECO:0008006" key="4">
    <source>
        <dbReference type="Google" id="ProtNLM"/>
    </source>
</evidence>
<feature type="transmembrane region" description="Helical" evidence="1">
    <location>
        <begin position="71"/>
        <end position="90"/>
    </location>
</feature>
<proteinExistence type="predicted"/>
<keyword evidence="1" id="KW-0472">Membrane</keyword>
<name>G5IK83_9FIRM</name>
<sequence length="326" mass="37650">MAELDYTMNHLLTKKSYFADLINGGIFHGKQILKPEDLELVPDKSGLIYVDSKGNKRTLLRYRDIVMKASFGIYFMIMACEIQGAVHYAMPVRNMVYDSLNYIEQLRDMESEHKGKGELKNSKEFLSGITKDDKLTPVISFVLYLGDDWDGNESLYDMIGVKEQNLPEADMELLRQYLPDYQINLIQANQIEHLEQFKTDLQYIFGMLKYNTKKTLLYDYVKKNQEVLKNMDPEAMMAMWTLMGEQKRLQKLMSTGEGEEQKGVCKAIDDLIADGIAEGKAKGEAEGLRRFSDLILVLARQNRQDLILKVAADEKLRDRLLEEYHL</sequence>
<keyword evidence="1" id="KW-0812">Transmembrane</keyword>
<dbReference type="RefSeq" id="WP_006781902.1">
    <property type="nucleotide sequence ID" value="NZ_CP040506.1"/>
</dbReference>
<dbReference type="PATRIC" id="fig|742737.3.peg.3895"/>
<dbReference type="AlphaFoldDB" id="G5IK83"/>